<feature type="compositionally biased region" description="Basic residues" evidence="2">
    <location>
        <begin position="332"/>
        <end position="354"/>
    </location>
</feature>
<dbReference type="Proteomes" id="UP000823561">
    <property type="component" value="Chromosome 9"/>
</dbReference>
<feature type="coiled-coil region" evidence="1">
    <location>
        <begin position="1617"/>
        <end position="1644"/>
    </location>
</feature>
<feature type="compositionally biased region" description="Basic and acidic residues" evidence="2">
    <location>
        <begin position="2259"/>
        <end position="2268"/>
    </location>
</feature>
<dbReference type="Gene3D" id="2.30.30.190">
    <property type="entry name" value="CAP Gly-rich-like domain"/>
    <property type="match status" value="1"/>
</dbReference>
<feature type="compositionally biased region" description="Basic and acidic residues" evidence="2">
    <location>
        <begin position="2040"/>
        <end position="2049"/>
    </location>
</feature>
<feature type="domain" description="CAP-Gly" evidence="3">
    <location>
        <begin position="2174"/>
        <end position="2216"/>
    </location>
</feature>
<dbReference type="SUPFAM" id="SSF74924">
    <property type="entry name" value="Cap-Gly domain"/>
    <property type="match status" value="1"/>
</dbReference>
<dbReference type="GO" id="GO:0034453">
    <property type="term" value="P:microtubule anchoring"/>
    <property type="evidence" value="ECO:0007669"/>
    <property type="project" value="InterPro"/>
</dbReference>
<dbReference type="PANTHER" id="PTHR13958">
    <property type="entry name" value="CENTROSOME-ASSOCIATED PROTEIN 350"/>
    <property type="match status" value="1"/>
</dbReference>
<feature type="compositionally biased region" description="Polar residues" evidence="2">
    <location>
        <begin position="388"/>
        <end position="397"/>
    </location>
</feature>
<feature type="compositionally biased region" description="Polar residues" evidence="2">
    <location>
        <begin position="1142"/>
        <end position="1166"/>
    </location>
</feature>
<feature type="compositionally biased region" description="Basic and acidic residues" evidence="2">
    <location>
        <begin position="1377"/>
        <end position="1393"/>
    </location>
</feature>
<feature type="region of interest" description="Disordered" evidence="2">
    <location>
        <begin position="204"/>
        <end position="229"/>
    </location>
</feature>
<feature type="compositionally biased region" description="Basic and acidic residues" evidence="2">
    <location>
        <begin position="1992"/>
        <end position="2004"/>
    </location>
</feature>
<feature type="compositionally biased region" description="Polar residues" evidence="2">
    <location>
        <begin position="62"/>
        <end position="76"/>
    </location>
</feature>
<feature type="compositionally biased region" description="Polar residues" evidence="2">
    <location>
        <begin position="2029"/>
        <end position="2039"/>
    </location>
</feature>
<feature type="compositionally biased region" description="Polar residues" evidence="2">
    <location>
        <begin position="1110"/>
        <end position="1132"/>
    </location>
</feature>
<reference evidence="4" key="1">
    <citation type="submission" date="2020-10" db="EMBL/GenBank/DDBJ databases">
        <title>Chromosome-scale genome assembly of the Allis shad, Alosa alosa.</title>
        <authorList>
            <person name="Margot Z."/>
            <person name="Christophe K."/>
            <person name="Cabau C."/>
            <person name="Louis A."/>
            <person name="Berthelot C."/>
            <person name="Parey E."/>
            <person name="Roest Crollius H."/>
            <person name="Montfort J."/>
            <person name="Robinson-Rechavi M."/>
            <person name="Bucao C."/>
            <person name="Bouchez O."/>
            <person name="Gislard M."/>
            <person name="Lluch J."/>
            <person name="Milhes M."/>
            <person name="Lampietro C."/>
            <person name="Lopez Roques C."/>
            <person name="Donnadieu C."/>
            <person name="Braasch I."/>
            <person name="Desvignes T."/>
            <person name="Postlethwait J."/>
            <person name="Bobe J."/>
            <person name="Guiguen Y."/>
        </authorList>
    </citation>
    <scope>NUCLEOTIDE SEQUENCE</scope>
    <source>
        <strain evidence="4">M-15738</strain>
        <tissue evidence="4">Blood</tissue>
    </source>
</reference>
<feature type="compositionally biased region" description="Polar residues" evidence="2">
    <location>
        <begin position="1747"/>
        <end position="1756"/>
    </location>
</feature>
<feature type="compositionally biased region" description="Polar residues" evidence="2">
    <location>
        <begin position="364"/>
        <end position="373"/>
    </location>
</feature>
<feature type="compositionally biased region" description="Polar residues" evidence="2">
    <location>
        <begin position="652"/>
        <end position="669"/>
    </location>
</feature>
<feature type="region of interest" description="Disordered" evidence="2">
    <location>
        <begin position="1366"/>
        <end position="1401"/>
    </location>
</feature>
<feature type="region of interest" description="Disordered" evidence="2">
    <location>
        <begin position="1325"/>
        <end position="1346"/>
    </location>
</feature>
<dbReference type="GO" id="GO:0008017">
    <property type="term" value="F:microtubule binding"/>
    <property type="evidence" value="ECO:0007669"/>
    <property type="project" value="InterPro"/>
</dbReference>
<evidence type="ECO:0000256" key="1">
    <source>
        <dbReference type="SAM" id="Coils"/>
    </source>
</evidence>
<feature type="compositionally biased region" description="Basic and acidic residues" evidence="2">
    <location>
        <begin position="218"/>
        <end position="229"/>
    </location>
</feature>
<feature type="compositionally biased region" description="Polar residues" evidence="2">
    <location>
        <begin position="1913"/>
        <end position="1945"/>
    </location>
</feature>
<feature type="compositionally biased region" description="Low complexity" evidence="2">
    <location>
        <begin position="1757"/>
        <end position="1768"/>
    </location>
</feature>
<dbReference type="SMART" id="SM01052">
    <property type="entry name" value="CAP_GLY"/>
    <property type="match status" value="1"/>
</dbReference>
<keyword evidence="5" id="KW-1185">Reference proteome</keyword>
<keyword evidence="1" id="KW-0175">Coiled coil</keyword>
<feature type="compositionally biased region" description="Basic and acidic residues" evidence="2">
    <location>
        <begin position="525"/>
        <end position="541"/>
    </location>
</feature>
<feature type="region of interest" description="Disordered" evidence="2">
    <location>
        <begin position="1676"/>
        <end position="1768"/>
    </location>
</feature>
<feature type="region of interest" description="Disordered" evidence="2">
    <location>
        <begin position="1992"/>
        <end position="2049"/>
    </location>
</feature>
<feature type="region of interest" description="Disordered" evidence="2">
    <location>
        <begin position="457"/>
        <end position="492"/>
    </location>
</feature>
<feature type="compositionally biased region" description="Basic and acidic residues" evidence="2">
    <location>
        <begin position="1949"/>
        <end position="1971"/>
    </location>
</feature>
<protein>
    <recommendedName>
        <fullName evidence="3">CAP-Gly domain-containing protein</fullName>
    </recommendedName>
</protein>
<feature type="region of interest" description="Disordered" evidence="2">
    <location>
        <begin position="59"/>
        <end position="101"/>
    </location>
</feature>
<sequence length="2781" mass="310249">MKPQVAHRLRRIENRLEAVPRSSVLLDSLMDPKETSTGLWTFSKKGLVQCGLSRTERAECSGNISSSPLKNSSLDNSLKKTGHVDSKEQLSPYRELSPHSGLPLQLEDQTQIVETNATPLLSKAGLSQMVFQRDTRYAQTVKPASTFSSMVSDTSVHYLNDQSSINVAGDPVHQLATKGTVSSYNQDQEEPSVFSQGFHPQMETFQNSSPSCASQRLESLRRQQTDDKLEKLKERIRRQREHLDEAAEKKQLLGSLEKPVGSGQLYLQSSKTVPSAHVRKVITAPPAPVYKGFNTSEIKSHSPDCQEEDLTRLRREIYRDLTRQLTGEGTRPKVRFRERSKGKKPVKPVRKVHRSGYVPESDSRPATISTSTWREGQKLVKMMLGPSLQSQCKSSPESGHGVIRTGSLKRPPSSSPSDNLNQGKKIEDGKTAAVHLSTDIQDILDDLELDTPPRKHVERMAKKPVSPRVKTKDHGCIGGNHAASPTNPSSMEALKPDQVRRKRHYDSAAVRQYISRQQVERRRRQTEERRSQQEEMERRNQRLQELYRKQKESFNKQTAAATSYATTVGSTPRCLLETYTKLLPEQTQLETDVLLSPTFTSTHQQTPLYQPSNESDKENKHQNRPQSASSGDISVSEQQSPALSRNEVGLPTKSSWVQGDGQCSPSRQSVAIPLITPPKQTFPQWPGEEWKNSAPSPTCLHAPALPGSLTTMTSRMSRLEVLKSTATSLSNRIESEARKLLLTCKGSQMCVSELSVDLPNHWARMASSNIDIVAKPEHSVEKIQKLHCTGLTTYDGTLPGVGNLYTLREPQERTAETAKNKIPFCIADSNSKLMDGNLDQAEEEQIMFHHDDYSSNASSISDGSLTERKANSQQPSMHVTVLDIDCIQQESSPLHQFSVFSSGRDKCKLFTSAIPQDASTAAWKELTKGSPHSVINIFTKNLHSSSSKVMSDRRSGRSSPVSSTGHSEGHRENNMSSQGSNSNSKPVIRNPNRHSISNVANKQGNSPQDDLKHEKSDTQSFSPVGSHASSFCSASSSLDMEASVDVTLVEGLRDDWSAVIEPGCLGSMKEGSKGNSTHSSLKGLDTDSTTGAASVYSLHSLFVHSKTSQRRTTVCPSADSDPTTSSKGSSLTGDKGGVVESPSPNWALHSTSAMSSSLKGNASPAPNSRVAEPVVTAGGLQCAPGALQQRMAAELMYLDSIEESIRQLSDVERIRGVSLAQQEALSLAHVLKSQQQAHEQDFHQLKVKAEQDFESQIEVENAQQRETQIASRLSIQAPTITSHCDEPQYTFLMQTPTSSRTVSGSGAHMSASLLSFEERRGVLEEAQDNATPSDSIPSPHDDKDSMSVATEYSLKFDESMTEDEIEERSFRSLLPSESHRRGTLEKKQSRHEESEEEPAQDLAISLDSSKAFQQDNSIPFSSGQNSFSRFTMEMVRQYMKEEEVRAQHQSSLLQLRQRALKEKTRAELAWLEHLKKRLRDKGEDDKMPPIRKKQRVLLLKLQQEQAEIKRLQEANKAARKERQLLLKQQEEIERMRSTTLRLRERLKSACHVEPTSFETMEEPVLSNMTITDANSRSTSPLSMSGSETSSIMQRLKKMHSHMDEKFLTKREQQLMQRRSYAEELLQWKQRLDSEEREIRRMERQAMSAWDRDMPEVIPHQKDAVVQKASTVLSMYSGSSDIPSTEKLTGHSDLTQSQLSSQHAGASFSQESDASQRDLSPSGKTILSPSHHLESSSGGNISTSSGSERQICSSDQISSVKKSASDQSSIESRISALKEELRKRKTVVHQLKKEQKKRQKEQLKAQEANLLKQLESYNDFIKKTKSELSKDQGITLTIKPEINKLTTEKTRIKSSPPQRPETSNSSEDGTKSVEIDQTISDFQVNRGQGLIHEESLSDEDPPTVTPTPVLGSPDLSNSPKSLVSSESQPRHSSQALSTVQSGSENILSKHKAEVTTEVESLKSEKSTSEHAHLSDVFLSLELVAEPDVKKLHSLSSKDHAEESRRVNGQNSASKLKPEDESHNGTDDVETTPSLPNQMSTVEHKTSADGYKDDFESLAESSLMALGKHSSPSTPEEQRKSFHKSVTISEDEIGEELSSKSKSISDVHSEHLLDLKSQTAKSIHQDGGEDLISGISTDSSTSNSQVLSAVDKMDGFSIGERVLVRNLQLGTLRFKGQTRFAKGFWAGVELDTSEGSNDGTCDRVVYFECKPGHGVFVSPNHISRLQEGRNADVDTTDDEDSFVDDASHKEPLKDQLQQQSHVDDDSQKSDEMFYTGDKGHFDQTDGSCELQNKLTTLEKDSVAPVLNWEPTNSNLISDNSKDEKCSLINGESIEINLVSTENRHSPLPTLGKSNLKGQGQEVELLTFLDSLSNEKGFDTKISTDDKSDEQCEVSNNYEKVSFNTFADQLFKNCVTDAVKQYQQIQKAKLKKIEDANLKKDDYGGSTKTGLPSTNIKMDEFYMFNEEEEDITSPELYNRQESPVLDASGQQELAKRLAELELSRELLDVLGDEPDWFEEDFGLSSRKEQRQKHLHIWQEGGISGAFGSGPIQQVMTPPRPELPLQANTIPERPVMIVPHGIPEMEKLVYAATQEIWDKCRLGMGASLAGFPRPQASVDFLGGDTTSENQATYCKQSYKQAVFDLSWEVIKDIFAKDHKTEQPQWMKPQRIKSSYFHGIKCMKDMQTVQAFLTEEVLKLYGLKREHNQKTDWQKMLKFGRKKRDRVDHILVQELHDEESQWVNYDEDELYVKMQLADGIFDALLKDTEDVLTQIQERRSSRVISS</sequence>
<feature type="compositionally biased region" description="Polar residues" evidence="2">
    <location>
        <begin position="1676"/>
        <end position="1727"/>
    </location>
</feature>
<dbReference type="GO" id="GO:0005813">
    <property type="term" value="C:centrosome"/>
    <property type="evidence" value="ECO:0007669"/>
    <property type="project" value="InterPro"/>
</dbReference>
<comment type="caution">
    <text evidence="4">The sequence shown here is derived from an EMBL/GenBank/DDBJ whole genome shotgun (WGS) entry which is preliminary data.</text>
</comment>
<feature type="compositionally biased region" description="Low complexity" evidence="2">
    <location>
        <begin position="974"/>
        <end position="984"/>
    </location>
</feature>
<dbReference type="Pfam" id="PF01302">
    <property type="entry name" value="CAP_GLY"/>
    <property type="match status" value="1"/>
</dbReference>
<feature type="compositionally biased region" description="Basic and acidic residues" evidence="2">
    <location>
        <begin position="2014"/>
        <end position="2024"/>
    </location>
</feature>
<evidence type="ECO:0000313" key="5">
    <source>
        <dbReference type="Proteomes" id="UP000823561"/>
    </source>
</evidence>
<feature type="compositionally biased region" description="Low complexity" evidence="2">
    <location>
        <begin position="1734"/>
        <end position="1746"/>
    </location>
</feature>
<feature type="region of interest" description="Disordered" evidence="2">
    <location>
        <begin position="2063"/>
        <end position="2102"/>
    </location>
</feature>
<feature type="region of interest" description="Disordered" evidence="2">
    <location>
        <begin position="1892"/>
        <end position="1971"/>
    </location>
</feature>
<feature type="compositionally biased region" description="Polar residues" evidence="2">
    <location>
        <begin position="600"/>
        <end position="613"/>
    </location>
</feature>
<feature type="coiled-coil region" evidence="1">
    <location>
        <begin position="1773"/>
        <end position="1815"/>
    </location>
</feature>
<proteinExistence type="predicted"/>
<dbReference type="EMBL" id="JADWDJ010000009">
    <property type="protein sequence ID" value="KAG5275401.1"/>
    <property type="molecule type" value="Genomic_DNA"/>
</dbReference>
<dbReference type="InterPro" id="IPR000938">
    <property type="entry name" value="CAP-Gly_domain"/>
</dbReference>
<feature type="compositionally biased region" description="Polar residues" evidence="2">
    <location>
        <begin position="204"/>
        <end position="217"/>
    </location>
</feature>
<feature type="region of interest" description="Disordered" evidence="2">
    <location>
        <begin position="514"/>
        <end position="541"/>
    </location>
</feature>
<accession>A0AAV6GNK4</accession>
<feature type="region of interest" description="Disordered" evidence="2">
    <location>
        <begin position="944"/>
        <end position="1026"/>
    </location>
</feature>
<feature type="region of interest" description="Disordered" evidence="2">
    <location>
        <begin position="1109"/>
        <end position="1169"/>
    </location>
</feature>
<dbReference type="PROSITE" id="PS50245">
    <property type="entry name" value="CAP_GLY_2"/>
    <property type="match status" value="1"/>
</dbReference>
<feature type="compositionally biased region" description="Polar residues" evidence="2">
    <location>
        <begin position="993"/>
        <end position="1008"/>
    </location>
</feature>
<feature type="region of interest" description="Disordered" evidence="2">
    <location>
        <begin position="388"/>
        <end position="427"/>
    </location>
</feature>
<name>A0AAV6GNK4_9TELE</name>
<feature type="compositionally biased region" description="Polar residues" evidence="2">
    <location>
        <begin position="957"/>
        <end position="966"/>
    </location>
</feature>
<gene>
    <name evidence="4" type="ORF">AALO_G00119860</name>
</gene>
<feature type="compositionally biased region" description="Polar residues" evidence="2">
    <location>
        <begin position="624"/>
        <end position="643"/>
    </location>
</feature>
<evidence type="ECO:0000256" key="2">
    <source>
        <dbReference type="SAM" id="MobiDB-lite"/>
    </source>
</evidence>
<organism evidence="4 5">
    <name type="scientific">Alosa alosa</name>
    <name type="common">allis shad</name>
    <dbReference type="NCBI Taxonomy" id="278164"/>
    <lineage>
        <taxon>Eukaryota</taxon>
        <taxon>Metazoa</taxon>
        <taxon>Chordata</taxon>
        <taxon>Craniata</taxon>
        <taxon>Vertebrata</taxon>
        <taxon>Euteleostomi</taxon>
        <taxon>Actinopterygii</taxon>
        <taxon>Neopterygii</taxon>
        <taxon>Teleostei</taxon>
        <taxon>Clupei</taxon>
        <taxon>Clupeiformes</taxon>
        <taxon>Clupeoidei</taxon>
        <taxon>Clupeidae</taxon>
        <taxon>Alosa</taxon>
    </lineage>
</organism>
<evidence type="ECO:0000313" key="4">
    <source>
        <dbReference type="EMBL" id="KAG5275401.1"/>
    </source>
</evidence>
<dbReference type="InterPro" id="IPR028750">
    <property type="entry name" value="CEP350/CC187"/>
</dbReference>
<feature type="compositionally biased region" description="Polar residues" evidence="2">
    <location>
        <begin position="1852"/>
        <end position="1866"/>
    </location>
</feature>
<feature type="compositionally biased region" description="Acidic residues" evidence="2">
    <location>
        <begin position="2232"/>
        <end position="2241"/>
    </location>
</feature>
<feature type="region of interest" description="Disordered" evidence="2">
    <location>
        <begin position="1846"/>
        <end position="1872"/>
    </location>
</feature>
<evidence type="ECO:0000259" key="3">
    <source>
        <dbReference type="PROSITE" id="PS50245"/>
    </source>
</evidence>
<dbReference type="PANTHER" id="PTHR13958:SF3">
    <property type="entry name" value="CAP-GLY DOMAIN-CONTAINING PROTEIN-RELATED"/>
    <property type="match status" value="1"/>
</dbReference>
<dbReference type="InterPro" id="IPR036859">
    <property type="entry name" value="CAP-Gly_dom_sf"/>
</dbReference>
<feature type="region of interest" description="Disordered" evidence="2">
    <location>
        <begin position="600"/>
        <end position="672"/>
    </location>
</feature>
<feature type="region of interest" description="Disordered" evidence="2">
    <location>
        <begin position="325"/>
        <end position="373"/>
    </location>
</feature>
<feature type="region of interest" description="Disordered" evidence="2">
    <location>
        <begin position="2226"/>
        <end position="2268"/>
    </location>
</feature>
<feature type="coiled-coil region" evidence="1">
    <location>
        <begin position="1461"/>
        <end position="1538"/>
    </location>
</feature>